<accession>A0A1E4T0K3</accession>
<protein>
    <recommendedName>
        <fullName evidence="4">Large ribosomal subunit protein uL5m</fullName>
    </recommendedName>
</protein>
<dbReference type="PANTHER" id="PTHR11994">
    <property type="entry name" value="60S RIBOSOMAL PROTEIN L11-RELATED"/>
    <property type="match status" value="1"/>
</dbReference>
<organism evidence="7 8">
    <name type="scientific">[Candida] arabinofermentans NRRL YB-2248</name>
    <dbReference type="NCBI Taxonomy" id="983967"/>
    <lineage>
        <taxon>Eukaryota</taxon>
        <taxon>Fungi</taxon>
        <taxon>Dikarya</taxon>
        <taxon>Ascomycota</taxon>
        <taxon>Saccharomycotina</taxon>
        <taxon>Pichiomycetes</taxon>
        <taxon>Pichiales</taxon>
        <taxon>Pichiaceae</taxon>
        <taxon>Ogataea</taxon>
        <taxon>Ogataea/Candida clade</taxon>
    </lineage>
</organism>
<evidence type="ECO:0000259" key="6">
    <source>
        <dbReference type="Pfam" id="PF00673"/>
    </source>
</evidence>
<feature type="domain" description="Large ribosomal subunit protein uL5 C-terminal" evidence="6">
    <location>
        <begin position="188"/>
        <end position="285"/>
    </location>
</feature>
<dbReference type="EMBL" id="KV453853">
    <property type="protein sequence ID" value="ODV85260.1"/>
    <property type="molecule type" value="Genomic_DNA"/>
</dbReference>
<dbReference type="FunFam" id="3.30.1440.10:FF:000001">
    <property type="entry name" value="50S ribosomal protein L5"/>
    <property type="match status" value="1"/>
</dbReference>
<dbReference type="Gene3D" id="3.30.1440.10">
    <property type="match status" value="1"/>
</dbReference>
<dbReference type="OrthoDB" id="539541at2759"/>
<evidence type="ECO:0000313" key="8">
    <source>
        <dbReference type="Proteomes" id="UP000094801"/>
    </source>
</evidence>
<feature type="domain" description="Large ribosomal subunit protein uL5 N-terminal" evidence="5">
    <location>
        <begin position="131"/>
        <end position="184"/>
    </location>
</feature>
<proteinExistence type="inferred from homology"/>
<dbReference type="InterPro" id="IPR022803">
    <property type="entry name" value="Ribosomal_uL5_dom_sf"/>
</dbReference>
<dbReference type="GO" id="GO:0005840">
    <property type="term" value="C:ribosome"/>
    <property type="evidence" value="ECO:0007669"/>
    <property type="project" value="UniProtKB-KW"/>
</dbReference>
<gene>
    <name evidence="7" type="ORF">CANARDRAFT_164412</name>
</gene>
<keyword evidence="3" id="KW-0687">Ribonucleoprotein</keyword>
<dbReference type="GO" id="GO:1990904">
    <property type="term" value="C:ribonucleoprotein complex"/>
    <property type="evidence" value="ECO:0007669"/>
    <property type="project" value="UniProtKB-KW"/>
</dbReference>
<evidence type="ECO:0000256" key="2">
    <source>
        <dbReference type="ARBA" id="ARBA00022980"/>
    </source>
</evidence>
<dbReference type="InterPro" id="IPR002132">
    <property type="entry name" value="Ribosomal_uL5"/>
</dbReference>
<dbReference type="InterPro" id="IPR031310">
    <property type="entry name" value="Ribosomal_uL5_N"/>
</dbReference>
<comment type="similarity">
    <text evidence="1">Belongs to the universal ribosomal protein uL5 family.</text>
</comment>
<keyword evidence="8" id="KW-1185">Reference proteome</keyword>
<evidence type="ECO:0000313" key="7">
    <source>
        <dbReference type="EMBL" id="ODV85260.1"/>
    </source>
</evidence>
<name>A0A1E4T0K3_9ASCO</name>
<evidence type="ECO:0000259" key="5">
    <source>
        <dbReference type="Pfam" id="PF00281"/>
    </source>
</evidence>
<dbReference type="Pfam" id="PF00673">
    <property type="entry name" value="Ribosomal_L5_C"/>
    <property type="match status" value="1"/>
</dbReference>
<dbReference type="AlphaFoldDB" id="A0A1E4T0K3"/>
<dbReference type="GO" id="GO:0003735">
    <property type="term" value="F:structural constituent of ribosome"/>
    <property type="evidence" value="ECO:0007669"/>
    <property type="project" value="InterPro"/>
</dbReference>
<evidence type="ECO:0000256" key="4">
    <source>
        <dbReference type="ARBA" id="ARBA00040368"/>
    </source>
</evidence>
<dbReference type="STRING" id="983967.A0A1E4T0K3"/>
<dbReference type="InterPro" id="IPR031309">
    <property type="entry name" value="Ribosomal_uL5_C"/>
</dbReference>
<dbReference type="Pfam" id="PF00281">
    <property type="entry name" value="Ribosomal_L5"/>
    <property type="match status" value="1"/>
</dbReference>
<dbReference type="GO" id="GO:0006412">
    <property type="term" value="P:translation"/>
    <property type="evidence" value="ECO:0007669"/>
    <property type="project" value="InterPro"/>
</dbReference>
<sequence length="302" mass="34363">MLFNQSVRLFSTTTSTQKVGCAMVKPVHHKVKIIKKLLSPRFPELKLLPSDIRSPRFRPYLTHPDRVKEHYHNTLASDLLLINYNHDQQDIYGNKRREWDMSSPYHINRPMRKPRGQVVPSPTIKARNWKNVPRFESITLNCWVKEAKLNPALATAAALQLQQITGCKPSPVFVKTNIPKWKIRPGMKMGAKITLHGADASQFLSTLTEIVLPRIRDFTGISNRAGDRYGNIAFGLKPEHIIFFPEIEQSQDSWPVTFGMDVTLHTSAQIDAEARVLLSALGLPFTGTERIPKMFLKESTES</sequence>
<evidence type="ECO:0000256" key="3">
    <source>
        <dbReference type="ARBA" id="ARBA00023274"/>
    </source>
</evidence>
<dbReference type="Proteomes" id="UP000094801">
    <property type="component" value="Unassembled WGS sequence"/>
</dbReference>
<dbReference type="SUPFAM" id="SSF55282">
    <property type="entry name" value="RL5-like"/>
    <property type="match status" value="1"/>
</dbReference>
<reference evidence="8" key="1">
    <citation type="submission" date="2016-04" db="EMBL/GenBank/DDBJ databases">
        <title>Comparative genomics of biotechnologically important yeasts.</title>
        <authorList>
            <consortium name="DOE Joint Genome Institute"/>
            <person name="Riley R."/>
            <person name="Haridas S."/>
            <person name="Wolfe K.H."/>
            <person name="Lopes M.R."/>
            <person name="Hittinger C.T."/>
            <person name="Goker M."/>
            <person name="Salamov A."/>
            <person name="Wisecaver J."/>
            <person name="Long T.M."/>
            <person name="Aerts A.L."/>
            <person name="Barry K."/>
            <person name="Choi C."/>
            <person name="Clum A."/>
            <person name="Coughlan A.Y."/>
            <person name="Deshpande S."/>
            <person name="Douglass A.P."/>
            <person name="Hanson S.J."/>
            <person name="Klenk H.-P."/>
            <person name="Labutti K."/>
            <person name="Lapidus A."/>
            <person name="Lindquist E."/>
            <person name="Lipzen A."/>
            <person name="Meier-Kolthoff J.P."/>
            <person name="Ohm R.A."/>
            <person name="Otillar R.P."/>
            <person name="Pangilinan J."/>
            <person name="Peng Y."/>
            <person name="Rokas A."/>
            <person name="Rosa C.A."/>
            <person name="Scheuner C."/>
            <person name="Sibirny A.A."/>
            <person name="Slot J.C."/>
            <person name="Stielow J.B."/>
            <person name="Sun H."/>
            <person name="Kurtzman C.P."/>
            <person name="Blackwell M."/>
            <person name="Grigoriev I.V."/>
            <person name="Jeffries T.W."/>
        </authorList>
    </citation>
    <scope>NUCLEOTIDE SEQUENCE [LARGE SCALE GENOMIC DNA]</scope>
    <source>
        <strain evidence="8">NRRL YB-2248</strain>
    </source>
</reference>
<keyword evidence="2" id="KW-0689">Ribosomal protein</keyword>
<evidence type="ECO:0000256" key="1">
    <source>
        <dbReference type="ARBA" id="ARBA00008553"/>
    </source>
</evidence>